<feature type="chain" id="PRO_5047326523" description="N-acetylmuramoyl-L-alanine amidase" evidence="4">
    <location>
        <begin position="28"/>
        <end position="327"/>
    </location>
</feature>
<gene>
    <name evidence="6" type="ORF">ASN18_2499</name>
</gene>
<evidence type="ECO:0000256" key="4">
    <source>
        <dbReference type="SAM" id="SignalP"/>
    </source>
</evidence>
<keyword evidence="4" id="KW-0732">Signal</keyword>
<dbReference type="EMBL" id="LNQR01000089">
    <property type="protein sequence ID" value="KWT82467.1"/>
    <property type="molecule type" value="Genomic_DNA"/>
</dbReference>
<comment type="catalytic activity">
    <reaction evidence="1">
        <text>Hydrolyzes the link between N-acetylmuramoyl residues and L-amino acid residues in certain cell-wall glycopeptides.</text>
        <dbReference type="EC" id="3.5.1.28"/>
    </reaction>
</comment>
<dbReference type="EC" id="3.5.1.28" evidence="2"/>
<comment type="caution">
    <text evidence="6">The sequence shown here is derived from an EMBL/GenBank/DDBJ whole genome shotgun (WGS) entry which is preliminary data.</text>
</comment>
<dbReference type="RefSeq" id="WP_085053097.1">
    <property type="nucleotide sequence ID" value="NZ_LNQR01000089.1"/>
</dbReference>
<dbReference type="Pfam" id="PF01520">
    <property type="entry name" value="Amidase_3"/>
    <property type="match status" value="1"/>
</dbReference>
<evidence type="ECO:0000256" key="2">
    <source>
        <dbReference type="ARBA" id="ARBA00011901"/>
    </source>
</evidence>
<evidence type="ECO:0000256" key="1">
    <source>
        <dbReference type="ARBA" id="ARBA00001561"/>
    </source>
</evidence>
<name>A0ABR5SCW8_9BACT</name>
<dbReference type="Proteomes" id="UP000060487">
    <property type="component" value="Unassembled WGS sequence"/>
</dbReference>
<dbReference type="PANTHER" id="PTHR30404:SF0">
    <property type="entry name" value="N-ACETYLMURAMOYL-L-ALANINE AMIDASE AMIC"/>
    <property type="match status" value="1"/>
</dbReference>
<dbReference type="InterPro" id="IPR050695">
    <property type="entry name" value="N-acetylmuramoyl_amidase_3"/>
</dbReference>
<dbReference type="GO" id="GO:0008745">
    <property type="term" value="F:N-acetylmuramoyl-L-alanine amidase activity"/>
    <property type="evidence" value="ECO:0007669"/>
    <property type="project" value="UniProtKB-EC"/>
</dbReference>
<proteinExistence type="predicted"/>
<keyword evidence="7" id="KW-1185">Reference proteome</keyword>
<evidence type="ECO:0000256" key="3">
    <source>
        <dbReference type="ARBA" id="ARBA00022801"/>
    </source>
</evidence>
<sequence length="327" mass="35643">MTNSYVMKNAGMFILIFIALSSSGAYGTDAGQIVMQFSQKNNILRFVFQSTNDSLISSSKVNESYSIVRVDFQSDFLFNGTPLPEAVKVIQKDKSIYLNIRNLEKINVSRYAGPPRLVIEAVITGALPLNSPVPAQTNEFAGLSILLDAGHGGIDTGIISGQFKESALSLSVCADLAKRIGSKVRRTAITRKDDSAMPLSQRIIDIRKFRPNLFISIHVSTSDTFAIYTSSFPAVMSGPDMAYSTAYTQASYIEKSRTLSKAIGSALNEKFKTQPVYREVPIPILSATSAPAVMIEMPNPASFTYTNDSINTISDAIIRAISDYAKK</sequence>
<keyword evidence="3 6" id="KW-0378">Hydrolase</keyword>
<evidence type="ECO:0000313" key="7">
    <source>
        <dbReference type="Proteomes" id="UP000060487"/>
    </source>
</evidence>
<dbReference type="CDD" id="cd02696">
    <property type="entry name" value="MurNAc-LAA"/>
    <property type="match status" value="1"/>
</dbReference>
<feature type="signal peptide" evidence="4">
    <location>
        <begin position="1"/>
        <end position="27"/>
    </location>
</feature>
<organism evidence="6 7">
    <name type="scientific">Candidatus Magnetominusculus xianensis</name>
    <dbReference type="NCBI Taxonomy" id="1748249"/>
    <lineage>
        <taxon>Bacteria</taxon>
        <taxon>Pseudomonadati</taxon>
        <taxon>Nitrospirota</taxon>
        <taxon>Nitrospiria</taxon>
        <taxon>Nitrospirales</taxon>
        <taxon>Nitrospiraceae</taxon>
        <taxon>Candidatus Magnetominusculus</taxon>
    </lineage>
</organism>
<dbReference type="InterPro" id="IPR002508">
    <property type="entry name" value="MurNAc-LAA_cat"/>
</dbReference>
<feature type="domain" description="MurNAc-LAA" evidence="5">
    <location>
        <begin position="145"/>
        <end position="322"/>
    </location>
</feature>
<dbReference type="PANTHER" id="PTHR30404">
    <property type="entry name" value="N-ACETYLMURAMOYL-L-ALANINE AMIDASE"/>
    <property type="match status" value="1"/>
</dbReference>
<dbReference type="Gene3D" id="3.40.630.40">
    <property type="entry name" value="Zn-dependent exopeptidases"/>
    <property type="match status" value="1"/>
</dbReference>
<protein>
    <recommendedName>
        <fullName evidence="2">N-acetylmuramoyl-L-alanine amidase</fullName>
        <ecNumber evidence="2">3.5.1.28</ecNumber>
    </recommendedName>
</protein>
<accession>A0ABR5SCW8</accession>
<reference evidence="6 7" key="1">
    <citation type="submission" date="2015-11" db="EMBL/GenBank/DDBJ databases">
        <authorList>
            <person name="Lin W."/>
        </authorList>
    </citation>
    <scope>NUCLEOTIDE SEQUENCE [LARGE SCALE GENOMIC DNA]</scope>
    <source>
        <strain evidence="6 7">HCH-1</strain>
    </source>
</reference>
<evidence type="ECO:0000313" key="6">
    <source>
        <dbReference type="EMBL" id="KWT82467.1"/>
    </source>
</evidence>
<evidence type="ECO:0000259" key="5">
    <source>
        <dbReference type="Pfam" id="PF01520"/>
    </source>
</evidence>
<dbReference type="SUPFAM" id="SSF53187">
    <property type="entry name" value="Zn-dependent exopeptidases"/>
    <property type="match status" value="1"/>
</dbReference>